<evidence type="ECO:0000256" key="5">
    <source>
        <dbReference type="ARBA" id="ARBA00022692"/>
    </source>
</evidence>
<evidence type="ECO:0000256" key="16">
    <source>
        <dbReference type="SAM" id="Phobius"/>
    </source>
</evidence>
<keyword evidence="11" id="KW-1015">Disulfide bond</keyword>
<evidence type="ECO:0000256" key="3">
    <source>
        <dbReference type="ARBA" id="ARBA00022448"/>
    </source>
</evidence>
<keyword evidence="3" id="KW-0813">Transport</keyword>
<dbReference type="GO" id="GO:0030301">
    <property type="term" value="P:cholesterol transport"/>
    <property type="evidence" value="ECO:0007669"/>
    <property type="project" value="UniProtKB-ARBA"/>
</dbReference>
<feature type="transmembrane region" description="Helical" evidence="16">
    <location>
        <begin position="1209"/>
        <end position="1227"/>
    </location>
</feature>
<feature type="transmembrane region" description="Helical" evidence="16">
    <location>
        <begin position="645"/>
        <end position="666"/>
    </location>
</feature>
<dbReference type="FunFam" id="1.20.1640.10:FF:000008">
    <property type="entry name" value="NPC intracellular cholesterol transporter 1"/>
    <property type="match status" value="1"/>
</dbReference>
<dbReference type="OMA" id="WWFDVES"/>
<feature type="transmembrane region" description="Helical" evidence="16">
    <location>
        <begin position="678"/>
        <end position="702"/>
    </location>
</feature>
<keyword evidence="8" id="KW-0445">Lipid transport</keyword>
<evidence type="ECO:0000256" key="9">
    <source>
        <dbReference type="ARBA" id="ARBA00023098"/>
    </source>
</evidence>
<sequence length="1337" mass="150647">MILRATVLTIILASFTWAQDDHHCIWWDTSPFINPNFPNEQRFLPYYDDKPARRLEPGETMDKLLGACPHFAEELGPPEEGWNVCCSPRQIDDVVTNFVLPESVLDRCPSCLDNFRKNFCDLTCRPDQSKFINVTEKVVEQFENGTSVELVSQLVYYISKSYNEKSYESCKGVTNPSTSGPAMALLCGTWGAEKCNPERWFEYMGSTSNGYSPFDILFNISEEDEVGGFIPHNPSVVPCNESSMGKPECSCTDCISSCTQVEFEDPPEMFKVGKLDGIAFIMIIIFILGTAIFLALVVTNKLARKRNSDSESSSIGSSREEDDSKLNKVDQMGVWLSLSMERVFNKWGTFCAYYPVPVIVFGLVAAIILCTGIQWLKITTDPVELWAAPGSKSRGDKEYFDSTFRPFYRTAQVIAAAKDLEEFTYIDTDGIEQNFGPVFHDEKFLKPLLKLQQDIEEITTESGLKLQDVCNAPLSPQDNVCNIQNVWAYWQDSLEKFELIRPNQNTDRNLTYLDHFLTCARNPALPTDGHPTNPLSCMSKGGIPVQPFFVLGGFIPEGVSGLPQNANYQGSKAVVMSIILDNYDLYATDHESQKKLRNAREWEAAFIDFMKEWEKDPENTKYMSIAFNSERSIEDELARETQGDIITIVISYVIMFVYITFALGKFTTFRNIMVESKITLGITGIVIVLLSVGASVGIFGFAGIESSLIIFEIIPFLVLAVGVDNIFIMVQTYQRTDRLKSETLPEHVGRVVGEVGPSMLLSSLSEATCFFLGALLDMPAVHSFALNAGFAIILDFLMQISCFVSLLALDMYRQESKRFDIACCFKASKKGNDEDKRKKGVVYWLFEQFYAPFVLSTWIRPLVVIVFFGWFCSSLAVAPKIEVGLDQEISMPDDSFVLKYFDYMKKYLSVGPPFYITLDNKDLKFNFSDPVLQNRIAGSFGSQPDSLNSQVKQWSINSEKTYVASTAQSWMDDYFSWLSNKDCCMYNQVTLEVCQSNYLSDNELPWHSNYQSRSGPGGIGPETDCVDCEPMEADNNRPTPFQFEKHLHWFLDDSPGDKCPPAGKGAYRDGVRLQQIGVDDDGFPHYEVTASNFMVFHTILRVSTDFSEALRWSRKLTDAIAEVVNEDLDEDQQVDVFAYSIFYVYYEQYLTMWRDSIKALGLSLLAVFIVTLILLGLDLLSSLIVILIILLILINMMGLMYWWNIQLNGVTLVNLVVTIGISVEFCAHTVRSFSINGNPDRIERCKTTLANMGSSVLSGITLTKFAGIIVLGFAKSQIFKIFFFRMYLGIVLIGAAHGLIFLPVLLSYLGPSLKRAKAIAQHNALQEPRQDHLSKKF</sequence>
<dbReference type="SUPFAM" id="SSF82866">
    <property type="entry name" value="Multidrug efflux transporter AcrB transmembrane domain"/>
    <property type="match status" value="2"/>
</dbReference>
<dbReference type="InterPro" id="IPR004765">
    <property type="entry name" value="NPC1-like"/>
</dbReference>
<dbReference type="GO" id="GO:0005886">
    <property type="term" value="C:plasma membrane"/>
    <property type="evidence" value="ECO:0007669"/>
    <property type="project" value="TreeGrafter"/>
</dbReference>
<feature type="transmembrane region" description="Helical" evidence="16">
    <location>
        <begin position="849"/>
        <end position="871"/>
    </location>
</feature>
<evidence type="ECO:0000259" key="18">
    <source>
        <dbReference type="PROSITE" id="PS50156"/>
    </source>
</evidence>
<evidence type="ECO:0000256" key="14">
    <source>
        <dbReference type="ARBA" id="ARBA00023221"/>
    </source>
</evidence>
<keyword evidence="9" id="KW-0443">Lipid metabolism</keyword>
<evidence type="ECO:0000256" key="13">
    <source>
        <dbReference type="ARBA" id="ARBA00023180"/>
    </source>
</evidence>
<evidence type="ECO:0000256" key="15">
    <source>
        <dbReference type="ARBA" id="ARBA00034049"/>
    </source>
</evidence>
<keyword evidence="14" id="KW-0753">Steroid metabolism</keyword>
<keyword evidence="7 16" id="KW-1133">Transmembrane helix</keyword>
<protein>
    <recommendedName>
        <fullName evidence="18">SSD domain-containing protein</fullName>
    </recommendedName>
</protein>
<feature type="transmembrane region" description="Helical" evidence="16">
    <location>
        <begin position="1184"/>
        <end position="1203"/>
    </location>
</feature>
<dbReference type="GO" id="GO:0012505">
    <property type="term" value="C:endomembrane system"/>
    <property type="evidence" value="ECO:0007669"/>
    <property type="project" value="UniProtKB-SubCell"/>
</dbReference>
<evidence type="ECO:0000256" key="6">
    <source>
        <dbReference type="ARBA" id="ARBA00022729"/>
    </source>
</evidence>
<dbReference type="Pfam" id="PF16414">
    <property type="entry name" value="NPC1_N"/>
    <property type="match status" value="1"/>
</dbReference>
<feature type="transmembrane region" description="Helical" evidence="16">
    <location>
        <begin position="1159"/>
        <end position="1177"/>
    </location>
</feature>
<feature type="transmembrane region" description="Helical" evidence="16">
    <location>
        <begin position="708"/>
        <end position="730"/>
    </location>
</feature>
<dbReference type="GO" id="GO:0008203">
    <property type="term" value="P:cholesterol metabolic process"/>
    <property type="evidence" value="ECO:0007669"/>
    <property type="project" value="UniProtKB-KW"/>
</dbReference>
<keyword evidence="13" id="KW-0325">Glycoprotein</keyword>
<dbReference type="PANTHER" id="PTHR45727:SF2">
    <property type="entry name" value="NPC INTRACELLULAR CHOLESTEROL TRANSPORTER 1"/>
    <property type="match status" value="1"/>
</dbReference>
<dbReference type="STRING" id="6832.A0A553NP21"/>
<dbReference type="Pfam" id="PF22314">
    <property type="entry name" value="NPC1_MLD"/>
    <property type="match status" value="1"/>
</dbReference>
<dbReference type="PANTHER" id="PTHR45727">
    <property type="entry name" value="NPC INTRACELLULAR CHOLESTEROL TRANSPORTER 1"/>
    <property type="match status" value="1"/>
</dbReference>
<dbReference type="PROSITE" id="PS50156">
    <property type="entry name" value="SSD"/>
    <property type="match status" value="1"/>
</dbReference>
<feature type="transmembrane region" description="Helical" evidence="16">
    <location>
        <begin position="352"/>
        <end position="376"/>
    </location>
</feature>
<evidence type="ECO:0000313" key="19">
    <source>
        <dbReference type="EMBL" id="TRY67188.1"/>
    </source>
</evidence>
<comment type="subcellular location">
    <subcellularLocation>
        <location evidence="1">Endomembrane system</location>
        <topology evidence="1">Multi-pass membrane protein</topology>
    </subcellularLocation>
</comment>
<comment type="caution">
    <text evidence="19">The sequence shown here is derived from an EMBL/GenBank/DDBJ whole genome shotgun (WGS) entry which is preliminary data.</text>
</comment>
<comment type="catalytic activity">
    <reaction evidence="15">
        <text>cholesterol(in) = cholesterol(out)</text>
        <dbReference type="Rhea" id="RHEA:39747"/>
        <dbReference type="ChEBI" id="CHEBI:16113"/>
    </reaction>
</comment>
<dbReference type="InterPro" id="IPR053956">
    <property type="entry name" value="NPC1_MLD"/>
</dbReference>
<proteinExistence type="inferred from homology"/>
<reference evidence="19 20" key="1">
    <citation type="journal article" date="2018" name="Nat. Ecol. Evol.">
        <title>Genomic signatures of mitonuclear coevolution across populations of Tigriopus californicus.</title>
        <authorList>
            <person name="Barreto F.S."/>
            <person name="Watson E.T."/>
            <person name="Lima T.G."/>
            <person name="Willett C.S."/>
            <person name="Edmands S."/>
            <person name="Li W."/>
            <person name="Burton R.S."/>
        </authorList>
    </citation>
    <scope>NUCLEOTIDE SEQUENCE [LARGE SCALE GENOMIC DNA]</scope>
    <source>
        <strain evidence="19 20">San Diego</strain>
    </source>
</reference>
<gene>
    <name evidence="19" type="ORF">TCAL_09077</name>
</gene>
<keyword evidence="10 16" id="KW-0472">Membrane</keyword>
<evidence type="ECO:0000256" key="11">
    <source>
        <dbReference type="ARBA" id="ARBA00023157"/>
    </source>
</evidence>
<dbReference type="GO" id="GO:0042632">
    <property type="term" value="P:cholesterol homeostasis"/>
    <property type="evidence" value="ECO:0007669"/>
    <property type="project" value="TreeGrafter"/>
</dbReference>
<dbReference type="FunFam" id="1.20.1640.10:FF:000010">
    <property type="entry name" value="NPC intracellular cholesterol transporter 1"/>
    <property type="match status" value="1"/>
</dbReference>
<feature type="transmembrane region" description="Helical" evidence="16">
    <location>
        <begin position="1248"/>
        <end position="1274"/>
    </location>
</feature>
<feature type="chain" id="PRO_5021750345" description="SSD domain-containing protein" evidence="17">
    <location>
        <begin position="19"/>
        <end position="1337"/>
    </location>
</feature>
<evidence type="ECO:0000256" key="4">
    <source>
        <dbReference type="ARBA" id="ARBA00022548"/>
    </source>
</evidence>
<keyword evidence="5 16" id="KW-0812">Transmembrane</keyword>
<dbReference type="InterPro" id="IPR000731">
    <property type="entry name" value="SSD"/>
</dbReference>
<dbReference type="Pfam" id="PF12349">
    <property type="entry name" value="Sterol-sensing"/>
    <property type="match status" value="1"/>
</dbReference>
<feature type="transmembrane region" description="Helical" evidence="16">
    <location>
        <begin position="277"/>
        <end position="298"/>
    </location>
</feature>
<organism evidence="19 20">
    <name type="scientific">Tigriopus californicus</name>
    <name type="common">Marine copepod</name>
    <dbReference type="NCBI Taxonomy" id="6832"/>
    <lineage>
        <taxon>Eukaryota</taxon>
        <taxon>Metazoa</taxon>
        <taxon>Ecdysozoa</taxon>
        <taxon>Arthropoda</taxon>
        <taxon>Crustacea</taxon>
        <taxon>Multicrustacea</taxon>
        <taxon>Hexanauplia</taxon>
        <taxon>Copepoda</taxon>
        <taxon>Harpacticoida</taxon>
        <taxon>Harpacticidae</taxon>
        <taxon>Tigriopus</taxon>
    </lineage>
</organism>
<feature type="signal peptide" evidence="17">
    <location>
        <begin position="1"/>
        <end position="18"/>
    </location>
</feature>
<dbReference type="EMBL" id="VCGU01000011">
    <property type="protein sequence ID" value="TRY67188.1"/>
    <property type="molecule type" value="Genomic_DNA"/>
</dbReference>
<keyword evidence="20" id="KW-1185">Reference proteome</keyword>
<evidence type="ECO:0000256" key="1">
    <source>
        <dbReference type="ARBA" id="ARBA00004127"/>
    </source>
</evidence>
<evidence type="ECO:0000256" key="2">
    <source>
        <dbReference type="ARBA" id="ARBA00005585"/>
    </source>
</evidence>
<accession>A0A553NP21</accession>
<dbReference type="GO" id="GO:0015485">
    <property type="term" value="F:cholesterol binding"/>
    <property type="evidence" value="ECO:0007669"/>
    <property type="project" value="TreeGrafter"/>
</dbReference>
<evidence type="ECO:0000256" key="17">
    <source>
        <dbReference type="SAM" id="SignalP"/>
    </source>
</evidence>
<evidence type="ECO:0000313" key="20">
    <source>
        <dbReference type="Proteomes" id="UP000318571"/>
    </source>
</evidence>
<dbReference type="Gene3D" id="1.20.1640.10">
    <property type="entry name" value="Multidrug efflux transporter AcrB transmembrane domain"/>
    <property type="match status" value="2"/>
</dbReference>
<dbReference type="InterPro" id="IPR032190">
    <property type="entry name" value="NPC1_N"/>
</dbReference>
<feature type="domain" description="SSD" evidence="18">
    <location>
        <begin position="644"/>
        <end position="809"/>
    </location>
</feature>
<feature type="transmembrane region" description="Helical" evidence="16">
    <location>
        <begin position="1286"/>
        <end position="1309"/>
    </location>
</feature>
<keyword evidence="4" id="KW-0153">Cholesterol metabolism</keyword>
<dbReference type="Proteomes" id="UP000318571">
    <property type="component" value="Chromosome 4"/>
</dbReference>
<evidence type="ECO:0000256" key="7">
    <source>
        <dbReference type="ARBA" id="ARBA00022989"/>
    </source>
</evidence>
<dbReference type="NCBIfam" id="TIGR00917">
    <property type="entry name" value="2A060601"/>
    <property type="match status" value="1"/>
</dbReference>
<dbReference type="OrthoDB" id="6510177at2759"/>
<comment type="similarity">
    <text evidence="2">Belongs to the patched family.</text>
</comment>
<name>A0A553NP21_TIGCA</name>
<dbReference type="GO" id="GO:0005319">
    <property type="term" value="F:lipid transporter activity"/>
    <property type="evidence" value="ECO:0007669"/>
    <property type="project" value="InterPro"/>
</dbReference>
<evidence type="ECO:0000256" key="12">
    <source>
        <dbReference type="ARBA" id="ARBA00023166"/>
    </source>
</evidence>
<dbReference type="InterPro" id="IPR053958">
    <property type="entry name" value="HMGCR/SNAP/NPC1-like_SSD"/>
</dbReference>
<keyword evidence="6 17" id="KW-0732">Signal</keyword>
<feature type="transmembrane region" description="Helical" evidence="16">
    <location>
        <begin position="788"/>
        <end position="809"/>
    </location>
</feature>
<keyword evidence="12" id="KW-1207">Sterol metabolism</keyword>
<evidence type="ECO:0000256" key="10">
    <source>
        <dbReference type="ARBA" id="ARBA00023136"/>
    </source>
</evidence>
<evidence type="ECO:0000256" key="8">
    <source>
        <dbReference type="ARBA" id="ARBA00023055"/>
    </source>
</evidence>
<dbReference type="GO" id="GO:0030299">
    <property type="term" value="P:intestinal cholesterol absorption"/>
    <property type="evidence" value="ECO:0007669"/>
    <property type="project" value="TreeGrafter"/>
</dbReference>